<proteinExistence type="predicted"/>
<evidence type="ECO:0000313" key="2">
    <source>
        <dbReference type="EMBL" id="GFN85492.1"/>
    </source>
</evidence>
<feature type="compositionally biased region" description="Low complexity" evidence="1">
    <location>
        <begin position="27"/>
        <end position="39"/>
    </location>
</feature>
<reference evidence="2 3" key="1">
    <citation type="journal article" date="2021" name="Elife">
        <title>Chloroplast acquisition without the gene transfer in kleptoplastic sea slugs, Plakobranchus ocellatus.</title>
        <authorList>
            <person name="Maeda T."/>
            <person name="Takahashi S."/>
            <person name="Yoshida T."/>
            <person name="Shimamura S."/>
            <person name="Takaki Y."/>
            <person name="Nagai Y."/>
            <person name="Toyoda A."/>
            <person name="Suzuki Y."/>
            <person name="Arimoto A."/>
            <person name="Ishii H."/>
            <person name="Satoh N."/>
            <person name="Nishiyama T."/>
            <person name="Hasebe M."/>
            <person name="Maruyama T."/>
            <person name="Minagawa J."/>
            <person name="Obokata J."/>
            <person name="Shigenobu S."/>
        </authorList>
    </citation>
    <scope>NUCLEOTIDE SEQUENCE [LARGE SCALE GENOMIC DNA]</scope>
</reference>
<evidence type="ECO:0000256" key="1">
    <source>
        <dbReference type="SAM" id="MobiDB-lite"/>
    </source>
</evidence>
<keyword evidence="3" id="KW-1185">Reference proteome</keyword>
<name>A0AAV3YTA7_9GAST</name>
<dbReference type="Proteomes" id="UP000735302">
    <property type="component" value="Unassembled WGS sequence"/>
</dbReference>
<accession>A0AAV3YTA7</accession>
<comment type="caution">
    <text evidence="2">The sequence shown here is derived from an EMBL/GenBank/DDBJ whole genome shotgun (WGS) entry which is preliminary data.</text>
</comment>
<protein>
    <submittedName>
        <fullName evidence="2">Uncharacterized protein</fullName>
    </submittedName>
</protein>
<dbReference type="AlphaFoldDB" id="A0AAV3YTA7"/>
<dbReference type="EMBL" id="BLXT01001415">
    <property type="protein sequence ID" value="GFN85492.1"/>
    <property type="molecule type" value="Genomic_DNA"/>
</dbReference>
<organism evidence="2 3">
    <name type="scientific">Plakobranchus ocellatus</name>
    <dbReference type="NCBI Taxonomy" id="259542"/>
    <lineage>
        <taxon>Eukaryota</taxon>
        <taxon>Metazoa</taxon>
        <taxon>Spiralia</taxon>
        <taxon>Lophotrochozoa</taxon>
        <taxon>Mollusca</taxon>
        <taxon>Gastropoda</taxon>
        <taxon>Heterobranchia</taxon>
        <taxon>Euthyneura</taxon>
        <taxon>Panpulmonata</taxon>
        <taxon>Sacoglossa</taxon>
        <taxon>Placobranchoidea</taxon>
        <taxon>Plakobranchidae</taxon>
        <taxon>Plakobranchus</taxon>
    </lineage>
</organism>
<feature type="region of interest" description="Disordered" evidence="1">
    <location>
        <begin position="18"/>
        <end position="44"/>
    </location>
</feature>
<evidence type="ECO:0000313" key="3">
    <source>
        <dbReference type="Proteomes" id="UP000735302"/>
    </source>
</evidence>
<gene>
    <name evidence="2" type="ORF">PoB_001199800</name>
</gene>
<sequence length="76" mass="8776">MLLKKWACRDKMDSGRFHETSYHQDSSSKSAAKAIATTKRGAEEQPPVIRTSRALIRVQLRQGIRSYLPVVRENYR</sequence>